<keyword evidence="3" id="KW-1185">Reference proteome</keyword>
<sequence>MATFNYSDLPLGHNEVRLVSLEALTGPGTQAKWNVEVASLDDESTSYCALSYRWGAPILEGRFQAMTNEPVSPVQLNGRMYRITKNLLDFLDEVQKDEELREKRFWIDAICINQHDAEERSHQVSNMMADIYRSATGVTAWLGEADEHTEKAFNHLQQLVESRTQMQPTDHNVPADGSAWESTAKLFERTYWNRSWIIQELVLSKQVTVRCGKYSTEWSVLSEASHNISTGIWRTFFAKRARDSRPAEPGAREIRTPHRNYGIPTIIKATRTTMATEHWSNILLYTLIRSRDFEATNLEDKVYALMGLIKDSIKVKDMPLLCPHFGQDRSAARTYLKTAIQLIRECEELLILSCVEGRNFQKVKIGVNHLPSWVPDWSDPSPLGLRVTGLKRYFADACFIPYDGGLSREQKLARWPAAVNEQDLTVSIRGFKIDEISLYGETKHDIEERKPFPRLLDMLLSLPAQYPTTNENRLEALWRTLIANTGSNAQIPPPKSPLLGSRFAMWLRKTIETIEISPANSKNWANILERFNNFCREDQDWNHLETANNSAPEPGSFRSAMDEYGSLFSHGKHLRPFLTEKGEIRLLEILSQSPEDKAICRLHTVSLDTKPEFVCLSYVWGDESITEEIIVDGVPIQVTVNLATALKHVKKHWVAMQQEGGRNSDHSKFRLWADAVCINQADLAERSAQVQLMRELYTSADAVFAWLSSQDKETAEAIDIFQDAFQVVKSKYESSYGQLPVLDGPGWERNMMAVTSQFNRNVLLSWISQHLDALREGDAIEFPPGNSWGTVYDLTRLPFWSRVWIQQEMILAGRLYYMGPSNVIPSGKFQVAIFFLYQMLDAVYQLDEDMRPLVKFRMRGLVMGLGAIFQASHMRLQAHSTSHHQSVVFQASFNGNLKATRPVDYVYGLLGLNGLDIVPDYTKPVGQVYVEFTQKYLHIVQRLVREQDPNGTRSLKSLSYLGVRAAGIRPEQTLPSWVPAFGTDLSGKVRQRPPGNVNRVYGKAIEFWSCPDACVVGDSLWVSAVKAQTVTSVYDKPISAELYANDIGSCLEYFLNSCGPKYRDGKSLLKVLCCTLFRSENPEFDLQELQWFLFLREQLNKRLIVQILEDGGTIPTGGPNSDALMSKWVTAAGETEGCSLPAVLRPEGSHYLFLGCCYVLGLMDGEVAELLSSKLAMVQRVEIR</sequence>
<feature type="domain" description="Heterokaryon incompatibility" evidence="1">
    <location>
        <begin position="47"/>
        <end position="200"/>
    </location>
</feature>
<evidence type="ECO:0000313" key="3">
    <source>
        <dbReference type="Proteomes" id="UP000554235"/>
    </source>
</evidence>
<dbReference type="AlphaFoldDB" id="A0A8H4KZ01"/>
<proteinExistence type="predicted"/>
<dbReference type="Proteomes" id="UP000554235">
    <property type="component" value="Unassembled WGS sequence"/>
</dbReference>
<feature type="domain" description="Heterokaryon incompatibility" evidence="1">
    <location>
        <begin position="613"/>
        <end position="808"/>
    </location>
</feature>
<reference evidence="2 3" key="1">
    <citation type="submission" date="2020-01" db="EMBL/GenBank/DDBJ databases">
        <title>Identification and distribution of gene clusters putatively required for synthesis of sphingolipid metabolism inhibitors in phylogenetically diverse species of the filamentous fungus Fusarium.</title>
        <authorList>
            <person name="Kim H.-S."/>
            <person name="Busman M."/>
            <person name="Brown D.W."/>
            <person name="Divon H."/>
            <person name="Uhlig S."/>
            <person name="Proctor R.H."/>
        </authorList>
    </citation>
    <scope>NUCLEOTIDE SEQUENCE [LARGE SCALE GENOMIC DNA]</scope>
    <source>
        <strain evidence="2 3">NRRL 20459</strain>
    </source>
</reference>
<accession>A0A8H4KZ01</accession>
<evidence type="ECO:0000259" key="1">
    <source>
        <dbReference type="Pfam" id="PF06985"/>
    </source>
</evidence>
<dbReference type="InterPro" id="IPR052895">
    <property type="entry name" value="HetReg/Transcr_Mod"/>
</dbReference>
<dbReference type="EMBL" id="JAADYS010002529">
    <property type="protein sequence ID" value="KAF4458239.1"/>
    <property type="molecule type" value="Genomic_DNA"/>
</dbReference>
<gene>
    <name evidence="2" type="ORF">FALBO_15023</name>
</gene>
<organism evidence="2 3">
    <name type="scientific">Fusarium albosuccineum</name>
    <dbReference type="NCBI Taxonomy" id="1237068"/>
    <lineage>
        <taxon>Eukaryota</taxon>
        <taxon>Fungi</taxon>
        <taxon>Dikarya</taxon>
        <taxon>Ascomycota</taxon>
        <taxon>Pezizomycotina</taxon>
        <taxon>Sordariomycetes</taxon>
        <taxon>Hypocreomycetidae</taxon>
        <taxon>Hypocreales</taxon>
        <taxon>Nectriaceae</taxon>
        <taxon>Fusarium</taxon>
        <taxon>Fusarium decemcellulare species complex</taxon>
    </lineage>
</organism>
<name>A0A8H4KZ01_9HYPO</name>
<dbReference type="Pfam" id="PF06985">
    <property type="entry name" value="HET"/>
    <property type="match status" value="2"/>
</dbReference>
<comment type="caution">
    <text evidence="2">The sequence shown here is derived from an EMBL/GenBank/DDBJ whole genome shotgun (WGS) entry which is preliminary data.</text>
</comment>
<dbReference type="PANTHER" id="PTHR24148">
    <property type="entry name" value="ANKYRIN REPEAT DOMAIN-CONTAINING PROTEIN 39 HOMOLOG-RELATED"/>
    <property type="match status" value="1"/>
</dbReference>
<dbReference type="OrthoDB" id="5386682at2759"/>
<protein>
    <submittedName>
        <fullName evidence="2">Heterokaryon incompatibility</fullName>
    </submittedName>
</protein>
<dbReference type="InterPro" id="IPR010730">
    <property type="entry name" value="HET"/>
</dbReference>
<evidence type="ECO:0000313" key="2">
    <source>
        <dbReference type="EMBL" id="KAF4458239.1"/>
    </source>
</evidence>
<dbReference type="PANTHER" id="PTHR24148:SF82">
    <property type="entry name" value="HETEROKARYON INCOMPATIBILITY DOMAIN-CONTAINING PROTEIN"/>
    <property type="match status" value="1"/>
</dbReference>